<feature type="non-terminal residue" evidence="2">
    <location>
        <position position="1"/>
    </location>
</feature>
<dbReference type="EMBL" id="CADCWF010000124">
    <property type="protein sequence ID" value="CAA9553589.1"/>
    <property type="molecule type" value="Genomic_DNA"/>
</dbReference>
<feature type="compositionally biased region" description="Low complexity" evidence="1">
    <location>
        <begin position="1"/>
        <end position="12"/>
    </location>
</feature>
<feature type="non-terminal residue" evidence="2">
    <location>
        <position position="60"/>
    </location>
</feature>
<organism evidence="2">
    <name type="scientific">uncultured Thermomicrobiales bacterium</name>
    <dbReference type="NCBI Taxonomy" id="1645740"/>
    <lineage>
        <taxon>Bacteria</taxon>
        <taxon>Pseudomonadati</taxon>
        <taxon>Thermomicrobiota</taxon>
        <taxon>Thermomicrobia</taxon>
        <taxon>Thermomicrobiales</taxon>
        <taxon>environmental samples</taxon>
    </lineage>
</organism>
<sequence length="60" mass="6180">RTRSPAASAAPPTNCGRCSSGPAAMSPSPSPRAGSSGRCGRRSDPISPVWRGRVWSSPRT</sequence>
<reference evidence="2" key="1">
    <citation type="submission" date="2020-02" db="EMBL/GenBank/DDBJ databases">
        <authorList>
            <person name="Meier V. D."/>
        </authorList>
    </citation>
    <scope>NUCLEOTIDE SEQUENCE</scope>
    <source>
        <strain evidence="2">AVDCRST_MAG59</strain>
    </source>
</reference>
<evidence type="ECO:0000256" key="1">
    <source>
        <dbReference type="SAM" id="MobiDB-lite"/>
    </source>
</evidence>
<evidence type="ECO:0000313" key="2">
    <source>
        <dbReference type="EMBL" id="CAA9553589.1"/>
    </source>
</evidence>
<gene>
    <name evidence="2" type="ORF">AVDCRST_MAG59-1972</name>
</gene>
<feature type="compositionally biased region" description="Low complexity" evidence="1">
    <location>
        <begin position="19"/>
        <end position="38"/>
    </location>
</feature>
<dbReference type="AlphaFoldDB" id="A0A6J4UKR4"/>
<feature type="region of interest" description="Disordered" evidence="1">
    <location>
        <begin position="1"/>
        <end position="60"/>
    </location>
</feature>
<proteinExistence type="predicted"/>
<accession>A0A6J4UKR4</accession>
<protein>
    <submittedName>
        <fullName evidence="2">Translin family protein</fullName>
    </submittedName>
</protein>
<name>A0A6J4UKR4_9BACT</name>